<proteinExistence type="predicted"/>
<reference evidence="1 2" key="1">
    <citation type="submission" date="2019-09" db="EMBL/GenBank/DDBJ databases">
        <authorList>
            <person name="Chandra G."/>
            <person name="Truman W A."/>
        </authorList>
    </citation>
    <scope>NUCLEOTIDE SEQUENCE [LARGE SCALE GENOMIC DNA]</scope>
    <source>
        <strain evidence="1">PS847</strain>
    </source>
</reference>
<dbReference type="EMBL" id="CABVIC010000001">
    <property type="protein sequence ID" value="VVO81141.1"/>
    <property type="molecule type" value="Genomic_DNA"/>
</dbReference>
<organism evidence="1 2">
    <name type="scientific">Pseudomonas fluorescens</name>
    <dbReference type="NCBI Taxonomy" id="294"/>
    <lineage>
        <taxon>Bacteria</taxon>
        <taxon>Pseudomonadati</taxon>
        <taxon>Pseudomonadota</taxon>
        <taxon>Gammaproteobacteria</taxon>
        <taxon>Pseudomonadales</taxon>
        <taxon>Pseudomonadaceae</taxon>
        <taxon>Pseudomonas</taxon>
    </lineage>
</organism>
<evidence type="ECO:0000313" key="1">
    <source>
        <dbReference type="EMBL" id="VVO81141.1"/>
    </source>
</evidence>
<dbReference type="InterPro" id="IPR008620">
    <property type="entry name" value="FixH"/>
</dbReference>
<dbReference type="AlphaFoldDB" id="A0A5E7IW49"/>
<protein>
    <recommendedName>
        <fullName evidence="3">Protein CcoH</fullName>
    </recommendedName>
</protein>
<dbReference type="Pfam" id="PF05751">
    <property type="entry name" value="FixH"/>
    <property type="match status" value="1"/>
</dbReference>
<evidence type="ECO:0008006" key="3">
    <source>
        <dbReference type="Google" id="ProtNLM"/>
    </source>
</evidence>
<dbReference type="Proteomes" id="UP000326067">
    <property type="component" value="Unassembled WGS sequence"/>
</dbReference>
<sequence>MTTASTLKPRADSSAHKSVERILNMPAANAASPWYKHLWPWIIIAILACSVALTLSMVTIAVNNPDNLVNDNYYEAGKGINRSLDRELLAQTLKLRAAVHLDDVTGEVDLRLNGDSQPQTLELNLISPTQPEKDRKIVLTRSGSESGRYIGQLSDKVEGRRFVELLGSQDEHVWRMFEEELVSHDKELLLGDEPLQGAEDLKK</sequence>
<accession>A0A5E7IW49</accession>
<gene>
    <name evidence="1" type="ORF">PS847_01836</name>
</gene>
<name>A0A5E7IW49_PSEFL</name>
<evidence type="ECO:0000313" key="2">
    <source>
        <dbReference type="Proteomes" id="UP000326067"/>
    </source>
</evidence>